<dbReference type="Proteomes" id="UP000269221">
    <property type="component" value="Unassembled WGS sequence"/>
</dbReference>
<keyword evidence="2" id="KW-1185">Reference proteome</keyword>
<dbReference type="OrthoDB" id="276744at2759"/>
<name>A0A3M0KR95_HIRRU</name>
<evidence type="ECO:0000313" key="2">
    <source>
        <dbReference type="Proteomes" id="UP000269221"/>
    </source>
</evidence>
<organism evidence="1 2">
    <name type="scientific">Hirundo rustica rustica</name>
    <dbReference type="NCBI Taxonomy" id="333673"/>
    <lineage>
        <taxon>Eukaryota</taxon>
        <taxon>Metazoa</taxon>
        <taxon>Chordata</taxon>
        <taxon>Craniata</taxon>
        <taxon>Vertebrata</taxon>
        <taxon>Euteleostomi</taxon>
        <taxon>Archelosauria</taxon>
        <taxon>Archosauria</taxon>
        <taxon>Dinosauria</taxon>
        <taxon>Saurischia</taxon>
        <taxon>Theropoda</taxon>
        <taxon>Coelurosauria</taxon>
        <taxon>Aves</taxon>
        <taxon>Neognathae</taxon>
        <taxon>Neoaves</taxon>
        <taxon>Telluraves</taxon>
        <taxon>Australaves</taxon>
        <taxon>Passeriformes</taxon>
        <taxon>Sylvioidea</taxon>
        <taxon>Hirundinidae</taxon>
        <taxon>Hirundo</taxon>
    </lineage>
</organism>
<proteinExistence type="predicted"/>
<accession>A0A3M0KR95</accession>
<sequence length="85" mass="10585">MKMLSEKEHLSYEDRLRELGLFSLEKRRLHLIKFCKYLIGDCKKTENRTRHFTVVLSDRIRDNVHKLKHRRFLLNIRKHLYYEVE</sequence>
<dbReference type="EMBL" id="QRBI01000104">
    <property type="protein sequence ID" value="RMC15643.1"/>
    <property type="molecule type" value="Genomic_DNA"/>
</dbReference>
<protein>
    <submittedName>
        <fullName evidence="1">Uncharacterized protein</fullName>
    </submittedName>
</protein>
<comment type="caution">
    <text evidence="1">The sequence shown here is derived from an EMBL/GenBank/DDBJ whole genome shotgun (WGS) entry which is preliminary data.</text>
</comment>
<gene>
    <name evidence="1" type="ORF">DUI87_07845</name>
</gene>
<dbReference type="STRING" id="333673.A0A3M0KR95"/>
<evidence type="ECO:0000313" key="1">
    <source>
        <dbReference type="EMBL" id="RMC15643.1"/>
    </source>
</evidence>
<dbReference type="AlphaFoldDB" id="A0A3M0KR95"/>
<reference evidence="1 2" key="1">
    <citation type="submission" date="2018-07" db="EMBL/GenBank/DDBJ databases">
        <title>A high quality draft genome assembly of the barn swallow (H. rustica rustica).</title>
        <authorList>
            <person name="Formenti G."/>
            <person name="Chiara M."/>
            <person name="Poveda L."/>
            <person name="Francoijs K.-J."/>
            <person name="Bonisoli-Alquati A."/>
            <person name="Canova L."/>
            <person name="Gianfranceschi L."/>
            <person name="Horner D.S."/>
            <person name="Saino N."/>
        </authorList>
    </citation>
    <scope>NUCLEOTIDE SEQUENCE [LARGE SCALE GENOMIC DNA]</scope>
    <source>
        <strain evidence="1">Chelidonia</strain>
        <tissue evidence="1">Blood</tissue>
    </source>
</reference>